<feature type="region of interest" description="Disordered" evidence="13">
    <location>
        <begin position="1107"/>
        <end position="1156"/>
    </location>
</feature>
<dbReference type="GO" id="GO:0015280">
    <property type="term" value="F:ligand-gated sodium channel activity"/>
    <property type="evidence" value="ECO:0007669"/>
    <property type="project" value="TreeGrafter"/>
</dbReference>
<name>A0A1I8HRX1_9PLAT</name>
<feature type="domain" description="RRM" evidence="15">
    <location>
        <begin position="1368"/>
        <end position="1437"/>
    </location>
</feature>
<feature type="compositionally biased region" description="Pro residues" evidence="13">
    <location>
        <begin position="1113"/>
        <end position="1129"/>
    </location>
</feature>
<evidence type="ECO:0000256" key="7">
    <source>
        <dbReference type="ARBA" id="ARBA00023065"/>
    </source>
</evidence>
<keyword evidence="9 12" id="KW-0739">Sodium transport</keyword>
<comment type="subcellular location">
    <subcellularLocation>
        <location evidence="1">Membrane</location>
        <topology evidence="1">Multi-pass membrane protein</topology>
    </subcellularLocation>
</comment>
<evidence type="ECO:0000259" key="15">
    <source>
        <dbReference type="PROSITE" id="PS50102"/>
    </source>
</evidence>
<evidence type="ECO:0000256" key="1">
    <source>
        <dbReference type="ARBA" id="ARBA00004141"/>
    </source>
</evidence>
<organism evidence="16 17">
    <name type="scientific">Macrostomum lignano</name>
    <dbReference type="NCBI Taxonomy" id="282301"/>
    <lineage>
        <taxon>Eukaryota</taxon>
        <taxon>Metazoa</taxon>
        <taxon>Spiralia</taxon>
        <taxon>Lophotrochozoa</taxon>
        <taxon>Platyhelminthes</taxon>
        <taxon>Rhabditophora</taxon>
        <taxon>Macrostomorpha</taxon>
        <taxon>Macrostomida</taxon>
        <taxon>Macrostomidae</taxon>
        <taxon>Macrostomum</taxon>
    </lineage>
</organism>
<evidence type="ECO:0000256" key="14">
    <source>
        <dbReference type="SAM" id="Phobius"/>
    </source>
</evidence>
<dbReference type="InterPro" id="IPR000504">
    <property type="entry name" value="RRM_dom"/>
</dbReference>
<keyword evidence="2 12" id="KW-0813">Transport</keyword>
<dbReference type="InterPro" id="IPR001873">
    <property type="entry name" value="ENaC"/>
</dbReference>
<dbReference type="WBParaSite" id="maker-uti_cns_0007683-snap-gene-0.4-mRNA-1">
    <property type="protein sequence ID" value="maker-uti_cns_0007683-snap-gene-0.4-mRNA-1"/>
    <property type="gene ID" value="maker-uti_cns_0007683-snap-gene-0.4"/>
</dbReference>
<dbReference type="Pfam" id="PF00076">
    <property type="entry name" value="RRM_1"/>
    <property type="match status" value="2"/>
</dbReference>
<dbReference type="Gene3D" id="2.60.470.10">
    <property type="entry name" value="Acid-sensing ion channels like domains"/>
    <property type="match status" value="1"/>
</dbReference>
<feature type="region of interest" description="Disordered" evidence="13">
    <location>
        <begin position="963"/>
        <end position="993"/>
    </location>
</feature>
<evidence type="ECO:0000256" key="6">
    <source>
        <dbReference type="ARBA" id="ARBA00023053"/>
    </source>
</evidence>
<evidence type="ECO:0000256" key="5">
    <source>
        <dbReference type="ARBA" id="ARBA00022989"/>
    </source>
</evidence>
<dbReference type="InterPro" id="IPR035979">
    <property type="entry name" value="RBD_domain_sf"/>
</dbReference>
<evidence type="ECO:0000256" key="9">
    <source>
        <dbReference type="ARBA" id="ARBA00023201"/>
    </source>
</evidence>
<evidence type="ECO:0000256" key="2">
    <source>
        <dbReference type="ARBA" id="ARBA00022448"/>
    </source>
</evidence>
<proteinExistence type="inferred from homology"/>
<sequence>RFSRRAFYAEIFPPGFSAEVFPPSFPAEVFPQPGFPAGFLRRDFPARFSRRAFYAEIFPPRFSRRAFYAEIFPPRFFPPRFSRRFSRRVFRRGFPAEVFRRARRWSAASQPPRPPPELTELARNAHGTGWKGDRASYHAKSSIEGLLSKQNKNVAAKLSYVIRRFARPTLQAAAAQAWETSLAEMFFLPRRKRRFLRPAIGEMEDGQFKKGIGSSTGHSSLEAALAQESVDVNEKQQAAYQSRYRRRLLYANVHTFAHKTSAHGLGRFFSQQIPWLRMLWCLVVLGALTGLTMHTYKQISLFRDYPVSSTTRLLTNRFSFPDVTFCDPLMKKFFTMSSQQLYSGNKMIKNYFALNFILGYSFARNEDKPEDSRVFEHAVHTWPIFNMTQVSARILDMLVYCQYNQEPCSEENFTVFYHRDYGNCFSFKASNRYMKSSGVEKGLVLVLYSPSVDIIQNNDFYSDTVTTGLETGGLRVVVHQEVHSVLRSEALDDRTRSQLLGAVVEVVLLYNAGTWTLTDALEKQLEATLGLAGHVIRSESPCREPLHDLLLWTAQGPRRQGQRQTKRYLELLLREARAPVLTLTGELTFLGDTIPYPSEYGINSPSGMQTVLALNQVQTSLANTPTKRCEPRDKFNAFDHVLNKTQAYENQLADCTTFEHMSGVRTDCHCTIEGVLKVKLGDKPERNYCNDILGAQEPKKMLKLLDEVMQFLEKDQQEHNYAMVERGVIRSERYTNASEKNRDLLRKLSDRLLNTFPSIRQRVGRMKCALPKLKSGRQQSVCLNICNYTTYDFSVFQSRWPDLGFDIRGARIRLARIARMIQGRLDVLKKLLKGQNHALNHSIALHNVDLHQCLEDELNPKLNVFHNDTLCKRVHDIVRQSFLQLRVYPKTLTVRQLFEERSYELVNLFSDLGGIMGLWIGVSMVTLCEFAEILLIVVSYYMRSALRKMSRLAGGVTIELKMEQPQKRSQLRGRSEAAPGNHCDPHDSPERATNDPARLALLASSRKLGNHFDHSRNPNVYQQPRLQESHQWRRQRRDFENSSAGNPWTELQSPPLAASPLPDASTMPLMSPTAAPPQPLPAGSLGHTGCAYGNRFDGTNSDAGMISAQAAESPPPPPRPTSPLLPVPMPGSKVMQQRPPGRRRAKRPGDGVAEDGGPTCAVLYNRETQLLTGLQPFLTGLHLVLAGLHLVLTGLHLVLTGLHLVLTGLHLVRSQPCNWEVRHRDNLDEAGETINQHQKIPHTIRFRKRSTMVNVYHLIGIPCQAYFNGSNGATLASEPGLKLWNTRARWAVEMVRTEFGIATENVGINVALPRPMFHGEVKVCQAFQRRLLNAKVLSLSVWAASGGAMKIYRFQVHLSQGTLLPGLMKDYFSQFGAVRTCTIKVDKATGHSRGFGFVIFDNESDLDAVLSQSEHWLCNKRIDPKRAKPSKQEPARKVFVGGLDPDFPEDGIKAYFRQFGKILAIDLPIDSQRHRRKAFIFVTYASEAEARKAAHTEKQLIGINGPLCEQIGRWLPSSLAHSFPIAHHAAPARLPEGIGVDDDDEVGFAQPPHPASRDQQELPPLVLSRAALRVTARRSGPPAGLQTWHRSLRLADCPAFFLFPDLPWWAGLAPLDPPPPPPPPPPPSLAQQQAPASG</sequence>
<keyword evidence="8 14" id="KW-0472">Membrane</keyword>
<feature type="region of interest" description="Disordered" evidence="13">
    <location>
        <begin position="1612"/>
        <end position="1638"/>
    </location>
</feature>
<dbReference type="PROSITE" id="PS50102">
    <property type="entry name" value="RRM"/>
    <property type="match status" value="2"/>
</dbReference>
<dbReference type="PANTHER" id="PTHR11690:SF248">
    <property type="entry name" value="PICKPOCKET 17, ISOFORM A"/>
    <property type="match status" value="1"/>
</dbReference>
<dbReference type="SUPFAM" id="SSF54928">
    <property type="entry name" value="RNA-binding domain, RBD"/>
    <property type="match status" value="1"/>
</dbReference>
<dbReference type="Proteomes" id="UP000095280">
    <property type="component" value="Unplaced"/>
</dbReference>
<evidence type="ECO:0000256" key="11">
    <source>
        <dbReference type="PROSITE-ProRule" id="PRU00176"/>
    </source>
</evidence>
<feature type="compositionally biased region" description="Low complexity" evidence="13">
    <location>
        <begin position="1051"/>
        <end position="1065"/>
    </location>
</feature>
<evidence type="ECO:0000256" key="4">
    <source>
        <dbReference type="ARBA" id="ARBA00022692"/>
    </source>
</evidence>
<dbReference type="SMART" id="SM00360">
    <property type="entry name" value="RRM"/>
    <property type="match status" value="2"/>
</dbReference>
<evidence type="ECO:0000256" key="10">
    <source>
        <dbReference type="ARBA" id="ARBA00023303"/>
    </source>
</evidence>
<keyword evidence="3 12" id="KW-0894">Sodium channel</keyword>
<feature type="transmembrane region" description="Helical" evidence="14">
    <location>
        <begin position="916"/>
        <end position="942"/>
    </location>
</feature>
<feature type="compositionally biased region" description="Pro residues" evidence="13">
    <location>
        <begin position="1615"/>
        <end position="1628"/>
    </location>
</feature>
<keyword evidence="4 12" id="KW-0812">Transmembrane</keyword>
<keyword evidence="11" id="KW-0694">RNA-binding</keyword>
<feature type="region of interest" description="Disordered" evidence="13">
    <location>
        <begin position="1009"/>
        <end position="1086"/>
    </location>
</feature>
<feature type="compositionally biased region" description="Polar residues" evidence="13">
    <location>
        <begin position="1017"/>
        <end position="1026"/>
    </location>
</feature>
<dbReference type="Gene3D" id="3.30.70.330">
    <property type="match status" value="2"/>
</dbReference>
<evidence type="ECO:0000256" key="8">
    <source>
        <dbReference type="ARBA" id="ARBA00023136"/>
    </source>
</evidence>
<protein>
    <submittedName>
        <fullName evidence="17">Amiloride-sensitive sodium channel subunit alpha</fullName>
    </submittedName>
</protein>
<dbReference type="InterPro" id="IPR012677">
    <property type="entry name" value="Nucleotide-bd_a/b_plait_sf"/>
</dbReference>
<feature type="domain" description="RRM" evidence="15">
    <location>
        <begin position="1436"/>
        <end position="1522"/>
    </location>
</feature>
<evidence type="ECO:0000313" key="17">
    <source>
        <dbReference type="WBParaSite" id="maker-uti_cns_0007683-snap-gene-0.4-mRNA-1"/>
    </source>
</evidence>
<reference evidence="17" key="1">
    <citation type="submission" date="2016-11" db="UniProtKB">
        <authorList>
            <consortium name="WormBaseParasite"/>
        </authorList>
    </citation>
    <scope>IDENTIFICATION</scope>
</reference>
<keyword evidence="10 12" id="KW-0407">Ion channel</keyword>
<evidence type="ECO:0000256" key="12">
    <source>
        <dbReference type="RuleBase" id="RU000679"/>
    </source>
</evidence>
<dbReference type="Pfam" id="PF00858">
    <property type="entry name" value="ASC"/>
    <property type="match status" value="2"/>
</dbReference>
<comment type="similarity">
    <text evidence="12">Belongs to the amiloride-sensitive sodium channel (TC 1.A.6) family.</text>
</comment>
<dbReference type="Gene3D" id="1.10.287.770">
    <property type="entry name" value="YojJ-like"/>
    <property type="match status" value="1"/>
</dbReference>
<keyword evidence="5 14" id="KW-1133">Transmembrane helix</keyword>
<feature type="transmembrane region" description="Helical" evidence="14">
    <location>
        <begin position="1183"/>
        <end position="1206"/>
    </location>
</feature>
<evidence type="ECO:0000256" key="13">
    <source>
        <dbReference type="SAM" id="MobiDB-lite"/>
    </source>
</evidence>
<dbReference type="PANTHER" id="PTHR11690">
    <property type="entry name" value="AMILORIDE-SENSITIVE SODIUM CHANNEL-RELATED"/>
    <property type="match status" value="1"/>
</dbReference>
<accession>A0A1I8HRX1</accession>
<keyword evidence="7 12" id="KW-0406">Ion transport</keyword>
<dbReference type="GO" id="GO:0003723">
    <property type="term" value="F:RNA binding"/>
    <property type="evidence" value="ECO:0007669"/>
    <property type="project" value="UniProtKB-UniRule"/>
</dbReference>
<feature type="compositionally biased region" description="Low complexity" evidence="13">
    <location>
        <begin position="1629"/>
        <end position="1638"/>
    </location>
</feature>
<keyword evidence="16" id="KW-1185">Reference proteome</keyword>
<dbReference type="PRINTS" id="PR01078">
    <property type="entry name" value="AMINACHANNEL"/>
</dbReference>
<feature type="compositionally biased region" description="Polar residues" evidence="13">
    <location>
        <begin position="1041"/>
        <end position="1050"/>
    </location>
</feature>
<feature type="compositionally biased region" description="Basic and acidic residues" evidence="13">
    <location>
        <begin position="983"/>
        <end position="993"/>
    </location>
</feature>
<evidence type="ECO:0000256" key="3">
    <source>
        <dbReference type="ARBA" id="ARBA00022461"/>
    </source>
</evidence>
<keyword evidence="6" id="KW-0915">Sodium</keyword>
<dbReference type="GO" id="GO:0005886">
    <property type="term" value="C:plasma membrane"/>
    <property type="evidence" value="ECO:0007669"/>
    <property type="project" value="TreeGrafter"/>
</dbReference>
<evidence type="ECO:0000313" key="16">
    <source>
        <dbReference type="Proteomes" id="UP000095280"/>
    </source>
</evidence>